<accession>A0ABQ2GAF3</accession>
<dbReference type="EMBL" id="BMMI01000012">
    <property type="protein sequence ID" value="GGL83612.1"/>
    <property type="molecule type" value="Genomic_DNA"/>
</dbReference>
<comment type="caution">
    <text evidence="2">The sequence shown here is derived from an EMBL/GenBank/DDBJ whole genome shotgun (WGS) entry which is preliminary data.</text>
</comment>
<evidence type="ECO:0008006" key="4">
    <source>
        <dbReference type="Google" id="ProtNLM"/>
    </source>
</evidence>
<feature type="region of interest" description="Disordered" evidence="1">
    <location>
        <begin position="45"/>
        <end position="71"/>
    </location>
</feature>
<organism evidence="2 3">
    <name type="scientific">Modestobacter marinus</name>
    <dbReference type="NCBI Taxonomy" id="477641"/>
    <lineage>
        <taxon>Bacteria</taxon>
        <taxon>Bacillati</taxon>
        <taxon>Actinomycetota</taxon>
        <taxon>Actinomycetes</taxon>
        <taxon>Geodermatophilales</taxon>
        <taxon>Geodermatophilaceae</taxon>
        <taxon>Modestobacter</taxon>
    </lineage>
</organism>
<feature type="compositionally biased region" description="Basic and acidic residues" evidence="1">
    <location>
        <begin position="62"/>
        <end position="71"/>
    </location>
</feature>
<reference evidence="3" key="1">
    <citation type="journal article" date="2019" name="Int. J. Syst. Evol. Microbiol.">
        <title>The Global Catalogue of Microorganisms (GCM) 10K type strain sequencing project: providing services to taxonomists for standard genome sequencing and annotation.</title>
        <authorList>
            <consortium name="The Broad Institute Genomics Platform"/>
            <consortium name="The Broad Institute Genome Sequencing Center for Infectious Disease"/>
            <person name="Wu L."/>
            <person name="Ma J."/>
        </authorList>
    </citation>
    <scope>NUCLEOTIDE SEQUENCE [LARGE SCALE GENOMIC DNA]</scope>
    <source>
        <strain evidence="3">CGMCC 4.5581</strain>
    </source>
</reference>
<dbReference type="Proteomes" id="UP000648663">
    <property type="component" value="Unassembled WGS sequence"/>
</dbReference>
<sequence length="71" mass="7796">MSRGLVCEFIAAEKTSYGVRRLCRVFRLSPTSFYAWAARAGGPTAAELRDRGCPSSLGRAPPDLRRPPADR</sequence>
<keyword evidence="3" id="KW-1185">Reference proteome</keyword>
<name>A0ABQ2GAF3_9ACTN</name>
<protein>
    <recommendedName>
        <fullName evidence="4">Transposase</fullName>
    </recommendedName>
</protein>
<evidence type="ECO:0000256" key="1">
    <source>
        <dbReference type="SAM" id="MobiDB-lite"/>
    </source>
</evidence>
<evidence type="ECO:0000313" key="2">
    <source>
        <dbReference type="EMBL" id="GGL83612.1"/>
    </source>
</evidence>
<gene>
    <name evidence="2" type="ORF">GCM10011589_45040</name>
</gene>
<evidence type="ECO:0000313" key="3">
    <source>
        <dbReference type="Proteomes" id="UP000648663"/>
    </source>
</evidence>
<proteinExistence type="predicted"/>